<sequence length="156" mass="18019">MSSTDQHGVHSPFVYDFVTQCLYQKRLSREGKVMDVLLKSLAYFKSKNVLFVGVDARFQDEVLNRFPSLELNLAPYDFIYIDILTEENMATYIIDKKGVLKNTVVLVKGIHGKKEVETLWEGIKNAGQTRVTLDFFYGGLIFFREGQAKEHFKIRI</sequence>
<reference evidence="1" key="1">
    <citation type="submission" date="2023-02" db="EMBL/GenBank/DDBJ databases">
        <title>Genome of Flavobacteriaceae gen. nov. sp. strain F89.</title>
        <authorList>
            <person name="Wang Y."/>
        </authorList>
    </citation>
    <scope>NUCLEOTIDE SEQUENCE</scope>
    <source>
        <strain evidence="1">F89</strain>
    </source>
</reference>
<keyword evidence="2" id="KW-1185">Reference proteome</keyword>
<dbReference type="EMBL" id="JAIRBC010000022">
    <property type="protein sequence ID" value="MCG2461934.1"/>
    <property type="molecule type" value="Genomic_DNA"/>
</dbReference>
<protein>
    <submittedName>
        <fullName evidence="1">Uncharacterized protein</fullName>
    </submittedName>
</protein>
<gene>
    <name evidence="1" type="ORF">K8352_14335</name>
</gene>
<dbReference type="RefSeq" id="WP_317903077.1">
    <property type="nucleotide sequence ID" value="NZ_JAIRBC010000022.1"/>
</dbReference>
<evidence type="ECO:0000313" key="1">
    <source>
        <dbReference type="EMBL" id="MCG2461934.1"/>
    </source>
</evidence>
<dbReference type="AlphaFoldDB" id="A0AAE3EXG9"/>
<dbReference type="Proteomes" id="UP001200642">
    <property type="component" value="Unassembled WGS sequence"/>
</dbReference>
<comment type="caution">
    <text evidence="1">The sequence shown here is derived from an EMBL/GenBank/DDBJ whole genome shotgun (WGS) entry which is preliminary data.</text>
</comment>
<proteinExistence type="predicted"/>
<organism evidence="1 2">
    <name type="scientific">Cerina litoralis</name>
    <dbReference type="NCBI Taxonomy" id="2874477"/>
    <lineage>
        <taxon>Bacteria</taxon>
        <taxon>Pseudomonadati</taxon>
        <taxon>Bacteroidota</taxon>
        <taxon>Flavobacteriia</taxon>
        <taxon>Flavobacteriales</taxon>
        <taxon>Flavobacteriaceae</taxon>
        <taxon>Cerina</taxon>
    </lineage>
</organism>
<evidence type="ECO:0000313" key="2">
    <source>
        <dbReference type="Proteomes" id="UP001200642"/>
    </source>
</evidence>
<name>A0AAE3EXG9_9FLAO</name>
<accession>A0AAE3EXG9</accession>